<feature type="transmembrane region" description="Helical" evidence="1">
    <location>
        <begin position="16"/>
        <end position="34"/>
    </location>
</feature>
<organism evidence="2 3">
    <name type="scientific">Emergomyces africanus</name>
    <dbReference type="NCBI Taxonomy" id="1955775"/>
    <lineage>
        <taxon>Eukaryota</taxon>
        <taxon>Fungi</taxon>
        <taxon>Dikarya</taxon>
        <taxon>Ascomycota</taxon>
        <taxon>Pezizomycotina</taxon>
        <taxon>Eurotiomycetes</taxon>
        <taxon>Eurotiomycetidae</taxon>
        <taxon>Onygenales</taxon>
        <taxon>Ajellomycetaceae</taxon>
        <taxon>Emergomyces</taxon>
    </lineage>
</organism>
<keyword evidence="1" id="KW-0472">Membrane</keyword>
<dbReference type="PANTHER" id="PTHR39608">
    <property type="entry name" value="INTEGRAL MEMBRANE PROTEIN (AFU_ORTHOLOGUE AFUA_5G08640)"/>
    <property type="match status" value="1"/>
</dbReference>
<protein>
    <submittedName>
        <fullName evidence="2">Uncharacterized protein</fullName>
    </submittedName>
</protein>
<comment type="caution">
    <text evidence="2">The sequence shown here is derived from an EMBL/GenBank/DDBJ whole genome shotgun (WGS) entry which is preliminary data.</text>
</comment>
<feature type="transmembrane region" description="Helical" evidence="1">
    <location>
        <begin position="71"/>
        <end position="94"/>
    </location>
</feature>
<keyword evidence="3" id="KW-1185">Reference proteome</keyword>
<accession>A0A1B7P0E9</accession>
<dbReference type="Proteomes" id="UP000091918">
    <property type="component" value="Unassembled WGS sequence"/>
</dbReference>
<evidence type="ECO:0000313" key="3">
    <source>
        <dbReference type="Proteomes" id="UP000091918"/>
    </source>
</evidence>
<dbReference type="GO" id="GO:0016020">
    <property type="term" value="C:membrane"/>
    <property type="evidence" value="ECO:0007669"/>
    <property type="project" value="UniProtKB-SubCell"/>
</dbReference>
<dbReference type="STRING" id="1658172.A0A1B7P0E9"/>
<gene>
    <name evidence="2" type="ORF">ACJ72_03156</name>
</gene>
<feature type="transmembrane region" description="Helical" evidence="1">
    <location>
        <begin position="46"/>
        <end position="65"/>
    </location>
</feature>
<dbReference type="AlphaFoldDB" id="A0A1B7P0E9"/>
<reference evidence="2 3" key="1">
    <citation type="submission" date="2015-07" db="EMBL/GenBank/DDBJ databases">
        <title>Emmonsia species relationships and genome sequence.</title>
        <authorList>
            <person name="Cuomo C.A."/>
            <person name="Schwartz I.S."/>
            <person name="Kenyon C."/>
            <person name="de Hoog G.S."/>
            <person name="Govender N.P."/>
            <person name="Botha A."/>
            <person name="Moreno L."/>
            <person name="de Vries M."/>
            <person name="Munoz J.F."/>
            <person name="Stielow J.B."/>
        </authorList>
    </citation>
    <scope>NUCLEOTIDE SEQUENCE [LARGE SCALE GENOMIC DNA]</scope>
    <source>
        <strain evidence="2 3">CBS 136260</strain>
    </source>
</reference>
<keyword evidence="1" id="KW-0812">Transmembrane</keyword>
<evidence type="ECO:0000313" key="2">
    <source>
        <dbReference type="EMBL" id="OAX82501.1"/>
    </source>
</evidence>
<keyword evidence="1" id="KW-1133">Transmembrane helix</keyword>
<name>A0A1B7P0E9_9EURO</name>
<proteinExistence type="predicted"/>
<dbReference type="EMBL" id="LGUA01000297">
    <property type="protein sequence ID" value="OAX82501.1"/>
    <property type="molecule type" value="Genomic_DNA"/>
</dbReference>
<dbReference type="OrthoDB" id="20872at2759"/>
<dbReference type="PANTHER" id="PTHR39608:SF2">
    <property type="entry name" value="MARVEL DOMAIN-CONTAINING PROTEIN"/>
    <property type="match status" value="1"/>
</dbReference>
<evidence type="ECO:0000256" key="1">
    <source>
        <dbReference type="SAM" id="Phobius"/>
    </source>
</evidence>
<sequence length="101" mass="11008">MAVNIAMRGLLFGTRMLQWCSAVIVMGIVAYFLHKFPRGGHLKYEIVISVLSVAFFLPGLLSAFIPQVGRIAFPIDIIFSYLYVFSLGSAVQAVQAAPSPS</sequence>